<feature type="transmembrane region" description="Helical" evidence="1">
    <location>
        <begin position="94"/>
        <end position="116"/>
    </location>
</feature>
<feature type="transmembrane region" description="Helical" evidence="1">
    <location>
        <begin position="66"/>
        <end position="88"/>
    </location>
</feature>
<keyword evidence="5" id="KW-1185">Reference proteome</keyword>
<accession>A0A3M8AJC6</accession>
<dbReference type="EMBL" id="BJOD01000029">
    <property type="protein sequence ID" value="GED26810.1"/>
    <property type="molecule type" value="Genomic_DNA"/>
</dbReference>
<evidence type="ECO:0000313" key="5">
    <source>
        <dbReference type="Proteomes" id="UP000317180"/>
    </source>
</evidence>
<dbReference type="GeneID" id="82810334"/>
<evidence type="ECO:0000313" key="2">
    <source>
        <dbReference type="EMBL" id="GED26810.1"/>
    </source>
</evidence>
<gene>
    <name evidence="2" type="ORF">BAG01nite_29120</name>
    <name evidence="3" type="ORF">EB820_21415</name>
</gene>
<comment type="caution">
    <text evidence="3">The sequence shown here is derived from an EMBL/GenBank/DDBJ whole genome shotgun (WGS) entry which is preliminary data.</text>
</comment>
<dbReference type="RefSeq" id="WP_007784372.1">
    <property type="nucleotide sequence ID" value="NZ_BJOD01000029.1"/>
</dbReference>
<organism evidence="3 4">
    <name type="scientific">Brevibacillus agri</name>
    <dbReference type="NCBI Taxonomy" id="51101"/>
    <lineage>
        <taxon>Bacteria</taxon>
        <taxon>Bacillati</taxon>
        <taxon>Bacillota</taxon>
        <taxon>Bacilli</taxon>
        <taxon>Bacillales</taxon>
        <taxon>Paenibacillaceae</taxon>
        <taxon>Brevibacillus</taxon>
    </lineage>
</organism>
<name>A0A3M8AJC6_9BACL</name>
<dbReference type="OrthoDB" id="2382207at2"/>
<dbReference type="EMBL" id="RHHN01000068">
    <property type="protein sequence ID" value="RNB50565.1"/>
    <property type="molecule type" value="Genomic_DNA"/>
</dbReference>
<keyword evidence="1" id="KW-0472">Membrane</keyword>
<dbReference type="Pfam" id="PF04657">
    <property type="entry name" value="DMT_YdcZ"/>
    <property type="match status" value="1"/>
</dbReference>
<keyword evidence="1" id="KW-0812">Transmembrane</keyword>
<keyword evidence="1" id="KW-1133">Transmembrane helix</keyword>
<dbReference type="Proteomes" id="UP000276178">
    <property type="component" value="Unassembled WGS sequence"/>
</dbReference>
<dbReference type="Proteomes" id="UP000317180">
    <property type="component" value="Unassembled WGS sequence"/>
</dbReference>
<reference evidence="2 5" key="2">
    <citation type="submission" date="2019-06" db="EMBL/GenBank/DDBJ databases">
        <title>Whole genome shotgun sequence of Brevibacillus agri NBRC 15538.</title>
        <authorList>
            <person name="Hosoyama A."/>
            <person name="Uohara A."/>
            <person name="Ohji S."/>
            <person name="Ichikawa N."/>
        </authorList>
    </citation>
    <scope>NUCLEOTIDE SEQUENCE [LARGE SCALE GENOMIC DNA]</scope>
    <source>
        <strain evidence="2 5">NBRC 15538</strain>
    </source>
</reference>
<evidence type="ECO:0000256" key="1">
    <source>
        <dbReference type="SAM" id="Phobius"/>
    </source>
</evidence>
<dbReference type="PANTHER" id="PTHR34821">
    <property type="entry name" value="INNER MEMBRANE PROTEIN YDCZ"/>
    <property type="match status" value="1"/>
</dbReference>
<sequence length="142" mass="15087">MQGILFSLLAGVFICLQSVFNAQASDKLGLWQTNAIVHGLGFLVSLAVFAIVRDGDWQKIEEVNKLYLLGGVFGALIVFSVMKGITLIGPAYSVSILLISQLLVALLIDSLGLFGVEKVPLGANKLLGIGIMIAGVLVFKLK</sequence>
<dbReference type="InterPro" id="IPR006750">
    <property type="entry name" value="YdcZ"/>
</dbReference>
<dbReference type="AlphaFoldDB" id="A0A3M8AJC6"/>
<feature type="transmembrane region" description="Helical" evidence="1">
    <location>
        <begin position="34"/>
        <end position="54"/>
    </location>
</feature>
<dbReference type="PANTHER" id="PTHR34821:SF3">
    <property type="entry name" value="MEMBRANE PROTEIN"/>
    <property type="match status" value="1"/>
</dbReference>
<dbReference type="GO" id="GO:0005886">
    <property type="term" value="C:plasma membrane"/>
    <property type="evidence" value="ECO:0007669"/>
    <property type="project" value="TreeGrafter"/>
</dbReference>
<protein>
    <submittedName>
        <fullName evidence="3">DMT family transporter</fullName>
    </submittedName>
    <submittedName>
        <fullName evidence="2">Membrane protein</fullName>
    </submittedName>
</protein>
<evidence type="ECO:0000313" key="3">
    <source>
        <dbReference type="EMBL" id="RNB50565.1"/>
    </source>
</evidence>
<proteinExistence type="predicted"/>
<evidence type="ECO:0000313" key="4">
    <source>
        <dbReference type="Proteomes" id="UP000276178"/>
    </source>
</evidence>
<reference evidence="3 4" key="1">
    <citation type="submission" date="2018-10" db="EMBL/GenBank/DDBJ databases">
        <title>Phylogenomics of Brevibacillus.</title>
        <authorList>
            <person name="Dunlap C."/>
        </authorList>
    </citation>
    <scope>NUCLEOTIDE SEQUENCE [LARGE SCALE GENOMIC DNA]</scope>
    <source>
        <strain evidence="3 4">NRRL NRS 1219</strain>
    </source>
</reference>
<feature type="transmembrane region" description="Helical" evidence="1">
    <location>
        <begin position="123"/>
        <end position="141"/>
    </location>
</feature>